<dbReference type="PROSITE" id="PS51007">
    <property type="entry name" value="CYTC"/>
    <property type="match status" value="1"/>
</dbReference>
<protein>
    <submittedName>
        <fullName evidence="8">Parallel beta-helix domain-containing protein</fullName>
    </submittedName>
</protein>
<evidence type="ECO:0000313" key="8">
    <source>
        <dbReference type="EMBL" id="MFC4654853.1"/>
    </source>
</evidence>
<evidence type="ECO:0000256" key="3">
    <source>
        <dbReference type="ARBA" id="ARBA00022737"/>
    </source>
</evidence>
<dbReference type="PANTHER" id="PTHR22990">
    <property type="entry name" value="F-BOX ONLY PROTEIN"/>
    <property type="match status" value="1"/>
</dbReference>
<keyword evidence="9" id="KW-1185">Reference proteome</keyword>
<dbReference type="InterPro" id="IPR006626">
    <property type="entry name" value="PbH1"/>
</dbReference>
<comment type="caution">
    <text evidence="8">The sequence shown here is derived from an EMBL/GenBank/DDBJ whole genome shotgun (WGS) entry which is preliminary data.</text>
</comment>
<evidence type="ECO:0000313" key="9">
    <source>
        <dbReference type="Proteomes" id="UP001595962"/>
    </source>
</evidence>
<keyword evidence="2 5" id="KW-0479">Metal-binding</keyword>
<keyword evidence="4 5" id="KW-0408">Iron</keyword>
<dbReference type="NCBIfam" id="TIGR03805">
    <property type="entry name" value="beta_helix_1"/>
    <property type="match status" value="1"/>
</dbReference>
<name>A0ABV9JKT9_9GAMM</name>
<keyword evidence="6" id="KW-0732">Signal</keyword>
<reference evidence="9" key="1">
    <citation type="journal article" date="2019" name="Int. J. Syst. Evol. Microbiol.">
        <title>The Global Catalogue of Microorganisms (GCM) 10K type strain sequencing project: providing services to taxonomists for standard genome sequencing and annotation.</title>
        <authorList>
            <consortium name="The Broad Institute Genomics Platform"/>
            <consortium name="The Broad Institute Genome Sequencing Center for Infectious Disease"/>
            <person name="Wu L."/>
            <person name="Ma J."/>
        </authorList>
    </citation>
    <scope>NUCLEOTIDE SEQUENCE [LARGE SCALE GENOMIC DNA]</scope>
    <source>
        <strain evidence="9">DT28</strain>
    </source>
</reference>
<dbReference type="InterPro" id="IPR036909">
    <property type="entry name" value="Cyt_c-like_dom_sf"/>
</dbReference>
<dbReference type="InterPro" id="IPR022442">
    <property type="entry name" value="SO_2930-like_dom"/>
</dbReference>
<evidence type="ECO:0000256" key="2">
    <source>
        <dbReference type="ARBA" id="ARBA00022723"/>
    </source>
</evidence>
<dbReference type="Pfam" id="PF13229">
    <property type="entry name" value="Beta_helix"/>
    <property type="match status" value="1"/>
</dbReference>
<feature type="signal peptide" evidence="6">
    <location>
        <begin position="1"/>
        <end position="18"/>
    </location>
</feature>
<dbReference type="PANTHER" id="PTHR22990:SF15">
    <property type="entry name" value="F-BOX ONLY PROTEIN 10"/>
    <property type="match status" value="1"/>
</dbReference>
<dbReference type="InterPro" id="IPR009056">
    <property type="entry name" value="Cyt_c-like_dom"/>
</dbReference>
<dbReference type="Gene3D" id="1.10.760.10">
    <property type="entry name" value="Cytochrome c-like domain"/>
    <property type="match status" value="1"/>
</dbReference>
<proteinExistence type="predicted"/>
<accession>A0ABV9JKT9</accession>
<gene>
    <name evidence="8" type="ORF">ACFO3I_07495</name>
</gene>
<dbReference type="InterPro" id="IPR039448">
    <property type="entry name" value="Beta_helix"/>
</dbReference>
<dbReference type="RefSeq" id="WP_377332992.1">
    <property type="nucleotide sequence ID" value="NZ_JBHSGB010000006.1"/>
</dbReference>
<dbReference type="SMART" id="SM00710">
    <property type="entry name" value="PbH1"/>
    <property type="match status" value="7"/>
</dbReference>
<feature type="chain" id="PRO_5045220283" evidence="6">
    <location>
        <begin position="19"/>
        <end position="499"/>
    </location>
</feature>
<dbReference type="Gene3D" id="2.160.20.10">
    <property type="entry name" value="Single-stranded right-handed beta-helix, Pectin lyase-like"/>
    <property type="match status" value="1"/>
</dbReference>
<keyword evidence="3" id="KW-0677">Repeat</keyword>
<evidence type="ECO:0000259" key="7">
    <source>
        <dbReference type="PROSITE" id="PS51007"/>
    </source>
</evidence>
<dbReference type="Proteomes" id="UP001595962">
    <property type="component" value="Unassembled WGS sequence"/>
</dbReference>
<dbReference type="InterPro" id="IPR012334">
    <property type="entry name" value="Pectin_lyas_fold"/>
</dbReference>
<evidence type="ECO:0000256" key="5">
    <source>
        <dbReference type="PROSITE-ProRule" id="PRU00433"/>
    </source>
</evidence>
<dbReference type="InterPro" id="IPR051550">
    <property type="entry name" value="SCF-Subunits/Alg-Epimerases"/>
</dbReference>
<dbReference type="EMBL" id="JBHSGB010000006">
    <property type="protein sequence ID" value="MFC4654853.1"/>
    <property type="molecule type" value="Genomic_DNA"/>
</dbReference>
<organism evidence="8 9">
    <name type="scientific">Rheinheimera marina</name>
    <dbReference type="NCBI Taxonomy" id="1774958"/>
    <lineage>
        <taxon>Bacteria</taxon>
        <taxon>Pseudomonadati</taxon>
        <taxon>Pseudomonadota</taxon>
        <taxon>Gammaproteobacteria</taxon>
        <taxon>Chromatiales</taxon>
        <taxon>Chromatiaceae</taxon>
        <taxon>Rheinheimera</taxon>
    </lineage>
</organism>
<dbReference type="InterPro" id="IPR011050">
    <property type="entry name" value="Pectin_lyase_fold/virulence"/>
</dbReference>
<dbReference type="SUPFAM" id="SSF51126">
    <property type="entry name" value="Pectin lyase-like"/>
    <property type="match status" value="1"/>
</dbReference>
<evidence type="ECO:0000256" key="1">
    <source>
        <dbReference type="ARBA" id="ARBA00022617"/>
    </source>
</evidence>
<evidence type="ECO:0000256" key="6">
    <source>
        <dbReference type="SAM" id="SignalP"/>
    </source>
</evidence>
<evidence type="ECO:0000256" key="4">
    <source>
        <dbReference type="ARBA" id="ARBA00023004"/>
    </source>
</evidence>
<dbReference type="SUPFAM" id="SSF46626">
    <property type="entry name" value="Cytochrome c"/>
    <property type="match status" value="1"/>
</dbReference>
<sequence>MKKTTVALALLVPVAFIAGSYLSGSGQSAPAYQPDVSYGASGDAGSTANQKKSVINTMAPGAVHQVKPGQLIMDAVQAANPGDMIQVWPGDYNETVYIDKDNIRLSGVIVEGKRPRLFGDGHLNDAILYSGNNIVVENFLITKYKGNGIMGQAGNNFEIRNNIIEDTGVYGIFPQLGDNGIVEHNVVYGIEDAAIYIGMSDHIHVANNEVFDSVAGIEIENSRHAIVENNFVHNNTGGILAFVTPGLPIKDTVDVIIRNNWISNNNTKNFGAPGSTVSGIPAGTGILIMAADKVVIEDNLIIGNKTAGIIVTDHQNAPNTTLDPESDPYPDEVMILNNLMYNNGYDTIPEAKVLMATELKQGNPDIVRVGDSNKSCINNPQQYITVGVAKWPSCSFTNTDNVVSYLLDTPAAPRSVDAKDKGKYAYLGICTGCHAYTGRLIGPPVQVIQSLYMDDPQGLANFIANPVKKREDFPAMPKQDYLDAETRLAVAEYMLSVTK</sequence>
<keyword evidence="1 5" id="KW-0349">Heme</keyword>
<feature type="domain" description="Cytochrome c" evidence="7">
    <location>
        <begin position="417"/>
        <end position="498"/>
    </location>
</feature>